<organism evidence="3 4">
    <name type="scientific">Orbilia brochopaga</name>
    <dbReference type="NCBI Taxonomy" id="3140254"/>
    <lineage>
        <taxon>Eukaryota</taxon>
        <taxon>Fungi</taxon>
        <taxon>Dikarya</taxon>
        <taxon>Ascomycota</taxon>
        <taxon>Pezizomycotina</taxon>
        <taxon>Orbiliomycetes</taxon>
        <taxon>Orbiliales</taxon>
        <taxon>Orbiliaceae</taxon>
        <taxon>Orbilia</taxon>
    </lineage>
</organism>
<evidence type="ECO:0000313" key="4">
    <source>
        <dbReference type="Proteomes" id="UP001375240"/>
    </source>
</evidence>
<feature type="region of interest" description="Disordered" evidence="1">
    <location>
        <begin position="150"/>
        <end position="183"/>
    </location>
</feature>
<accession>A0AAV9UGF8</accession>
<feature type="compositionally biased region" description="Polar residues" evidence="1">
    <location>
        <begin position="159"/>
        <end position="168"/>
    </location>
</feature>
<evidence type="ECO:0000256" key="2">
    <source>
        <dbReference type="SAM" id="Phobius"/>
    </source>
</evidence>
<keyword evidence="2" id="KW-1133">Transmembrane helix</keyword>
<keyword evidence="2" id="KW-0812">Transmembrane</keyword>
<evidence type="ECO:0000313" key="3">
    <source>
        <dbReference type="EMBL" id="KAK6341548.1"/>
    </source>
</evidence>
<feature type="compositionally biased region" description="Basic residues" evidence="1">
    <location>
        <begin position="213"/>
        <end position="228"/>
    </location>
</feature>
<name>A0AAV9UGF8_9PEZI</name>
<gene>
    <name evidence="3" type="ORF">TWF696_008620</name>
</gene>
<sequence>MPYKHEWQLIQKLPNNIPRFDANTDHKIRDRLRLEVEDVKEIKDTLDQIFDDDQLLSQVNFHDCSASTHRQWRQTVTEKLQNSLRKPILNRLDARDTLEVGYALFQLAKERKCRAKDRAEKLSFSTPRSSSRFNDDGILLSDGNLEVRFHPNVPRISGGSPSPNTSFRSDNHRDSSPMPKKKVVQQFEACASPSAASSTEIEDVLHVSDKRQDKRKHRAEKHRADKHHQRRLGGLNGCCIPFIGVSNTAILILLAVIVYLLFRHKIMEEITNGELFITA</sequence>
<feature type="region of interest" description="Disordered" evidence="1">
    <location>
        <begin position="201"/>
        <end position="228"/>
    </location>
</feature>
<comment type="caution">
    <text evidence="3">The sequence shown here is derived from an EMBL/GenBank/DDBJ whole genome shotgun (WGS) entry which is preliminary data.</text>
</comment>
<dbReference type="EMBL" id="JAVHNQ010000007">
    <property type="protein sequence ID" value="KAK6341548.1"/>
    <property type="molecule type" value="Genomic_DNA"/>
</dbReference>
<dbReference type="AlphaFoldDB" id="A0AAV9UGF8"/>
<keyword evidence="2" id="KW-0472">Membrane</keyword>
<feature type="compositionally biased region" description="Basic and acidic residues" evidence="1">
    <location>
        <begin position="203"/>
        <end position="212"/>
    </location>
</feature>
<evidence type="ECO:0000256" key="1">
    <source>
        <dbReference type="SAM" id="MobiDB-lite"/>
    </source>
</evidence>
<dbReference type="Proteomes" id="UP001375240">
    <property type="component" value="Unassembled WGS sequence"/>
</dbReference>
<reference evidence="3 4" key="1">
    <citation type="submission" date="2019-10" db="EMBL/GenBank/DDBJ databases">
        <authorList>
            <person name="Palmer J.M."/>
        </authorList>
    </citation>
    <scope>NUCLEOTIDE SEQUENCE [LARGE SCALE GENOMIC DNA]</scope>
    <source>
        <strain evidence="3 4">TWF696</strain>
    </source>
</reference>
<keyword evidence="4" id="KW-1185">Reference proteome</keyword>
<feature type="transmembrane region" description="Helical" evidence="2">
    <location>
        <begin position="240"/>
        <end position="262"/>
    </location>
</feature>
<proteinExistence type="predicted"/>
<protein>
    <submittedName>
        <fullName evidence="3">Uncharacterized protein</fullName>
    </submittedName>
</protein>